<evidence type="ECO:0000313" key="2">
    <source>
        <dbReference type="Proteomes" id="UP000183975"/>
    </source>
</evidence>
<sequence length="56" mass="6434">MLNFKEELKKYQPLMELDDIQSALQPSQMQDLLDILQHIAKENKSQDTSASQAEEA</sequence>
<dbReference type="Proteomes" id="UP000183975">
    <property type="component" value="Unassembled WGS sequence"/>
</dbReference>
<accession>A0A1M6VPY2</accession>
<protein>
    <submittedName>
        <fullName evidence="1">Uncharacterized protein</fullName>
    </submittedName>
</protein>
<reference evidence="1 2" key="1">
    <citation type="submission" date="2016-11" db="EMBL/GenBank/DDBJ databases">
        <authorList>
            <person name="Jaros S."/>
            <person name="Januszkiewicz K."/>
            <person name="Wedrychowicz H."/>
        </authorList>
    </citation>
    <scope>NUCLEOTIDE SEQUENCE [LARGE SCALE GENOMIC DNA]</scope>
    <source>
        <strain evidence="1 2">DSM 14214</strain>
    </source>
</reference>
<dbReference type="OrthoDB" id="2060059at2"/>
<dbReference type="RefSeq" id="WP_159432891.1">
    <property type="nucleotide sequence ID" value="NZ_FRAH01000048.1"/>
</dbReference>
<dbReference type="AlphaFoldDB" id="A0A1M6VPY2"/>
<name>A0A1M6VPY2_9FIRM</name>
<keyword evidence="2" id="KW-1185">Reference proteome</keyword>
<proteinExistence type="predicted"/>
<dbReference type="EMBL" id="FRAH01000048">
    <property type="protein sequence ID" value="SHK83550.1"/>
    <property type="molecule type" value="Genomic_DNA"/>
</dbReference>
<evidence type="ECO:0000313" key="1">
    <source>
        <dbReference type="EMBL" id="SHK83550.1"/>
    </source>
</evidence>
<dbReference type="GeneID" id="78177067"/>
<gene>
    <name evidence="1" type="ORF">SAMN02745138_02430</name>
</gene>
<organism evidence="1 2">
    <name type="scientific">Anaerotignum lactatifermentans DSM 14214</name>
    <dbReference type="NCBI Taxonomy" id="1121323"/>
    <lineage>
        <taxon>Bacteria</taxon>
        <taxon>Bacillati</taxon>
        <taxon>Bacillota</taxon>
        <taxon>Clostridia</taxon>
        <taxon>Lachnospirales</taxon>
        <taxon>Anaerotignaceae</taxon>
        <taxon>Anaerotignum</taxon>
    </lineage>
</organism>